<dbReference type="InterPro" id="IPR054384">
    <property type="entry name" value="SecDF_P1_head"/>
</dbReference>
<dbReference type="Pfam" id="PF22599">
    <property type="entry name" value="SecDF_P1_head"/>
    <property type="match status" value="1"/>
</dbReference>
<protein>
    <recommendedName>
        <fullName evidence="1">SecDF P1 head subdomain domain-containing protein</fullName>
    </recommendedName>
</protein>
<evidence type="ECO:0000313" key="3">
    <source>
        <dbReference type="Proteomes" id="UP000625527"/>
    </source>
</evidence>
<proteinExistence type="predicted"/>
<organism evidence="2 3">
    <name type="scientific">Myceligenerans pegani</name>
    <dbReference type="NCBI Taxonomy" id="2776917"/>
    <lineage>
        <taxon>Bacteria</taxon>
        <taxon>Bacillati</taxon>
        <taxon>Actinomycetota</taxon>
        <taxon>Actinomycetes</taxon>
        <taxon>Micrococcales</taxon>
        <taxon>Promicromonosporaceae</taxon>
        <taxon>Myceligenerans</taxon>
    </lineage>
</organism>
<dbReference type="Gene3D" id="3.30.1360.200">
    <property type="match status" value="1"/>
</dbReference>
<feature type="domain" description="SecDF P1 head subdomain" evidence="1">
    <location>
        <begin position="168"/>
        <end position="275"/>
    </location>
</feature>
<evidence type="ECO:0000259" key="1">
    <source>
        <dbReference type="Pfam" id="PF22599"/>
    </source>
</evidence>
<comment type="caution">
    <text evidence="2">The sequence shown here is derived from an EMBL/GenBank/DDBJ whole genome shotgun (WGS) entry which is preliminary data.</text>
</comment>
<reference evidence="2 3" key="1">
    <citation type="submission" date="2020-10" db="EMBL/GenBank/DDBJ databases">
        <title>Myceligenerans pegani sp. nov., an endophytic actinomycete isolated from Peganum harmala L. in Xinjiang, China.</title>
        <authorList>
            <person name="Xin L."/>
        </authorList>
    </citation>
    <scope>NUCLEOTIDE SEQUENCE [LARGE SCALE GENOMIC DNA]</scope>
    <source>
        <strain evidence="2 3">TRM65318</strain>
    </source>
</reference>
<gene>
    <name evidence="2" type="ORF">IHE71_07205</name>
</gene>
<accession>A0ABR9MVS6</accession>
<dbReference type="RefSeq" id="WP_192862063.1">
    <property type="nucleotide sequence ID" value="NZ_JADAQT010000065.1"/>
</dbReference>
<sequence length="286" mass="29060">MTRRAMPVIAMCVVASVLSGCGPLDYRVDSSGAPITRVVLEATPAADDDATAAAMGDAVDVLVERLENGEREVDVTVVEGSTVTMDVIGEVGGEDYPLLTRPGDLAFRPVLALDGGGSGAGSSDVPGVADDVVAEFEALDCTDEAGGDVGAGDPDLPLVACDEARTGKYLLGPAEIDGADVSEASSSNTAETADWVINLQFDEGGTAALTEITERLQGEESPRNQFAVTVDGVVVSAPTIPPGTVITAGAAEISGSFTRESAEALAGLLGTDPLPFPFEVQSVSTE</sequence>
<dbReference type="Proteomes" id="UP000625527">
    <property type="component" value="Unassembled WGS sequence"/>
</dbReference>
<evidence type="ECO:0000313" key="2">
    <source>
        <dbReference type="EMBL" id="MBE1875492.1"/>
    </source>
</evidence>
<keyword evidence="3" id="KW-1185">Reference proteome</keyword>
<dbReference type="PROSITE" id="PS51257">
    <property type="entry name" value="PROKAR_LIPOPROTEIN"/>
    <property type="match status" value="1"/>
</dbReference>
<dbReference type="EMBL" id="JADAQT010000065">
    <property type="protein sequence ID" value="MBE1875492.1"/>
    <property type="molecule type" value="Genomic_DNA"/>
</dbReference>
<name>A0ABR9MVS6_9MICO</name>